<name>A0A0H3G106_ZYMMA</name>
<dbReference type="InterPro" id="IPR050110">
    <property type="entry name" value="Glyoxalase_II_hydrolase"/>
</dbReference>
<dbReference type="PIRSF" id="PIRSF005457">
    <property type="entry name" value="Glx"/>
    <property type="match status" value="1"/>
</dbReference>
<reference evidence="9 10" key="1">
    <citation type="journal article" date="2011" name="J. Bacteriol.">
        <title>Genome sequence of the ethanol-producing Zymomonas mobilis subsp. mobilis lectotype strain ATCC 10988.</title>
        <authorList>
            <person name="Pappas K.M."/>
            <person name="Kouvelis V.N."/>
            <person name="Saunders E."/>
            <person name="Brettin T.S."/>
            <person name="Bruce D."/>
            <person name="Detter C."/>
            <person name="Balakireva M."/>
            <person name="Han C.S."/>
            <person name="Savvakis G."/>
            <person name="Kyrpides N.C."/>
            <person name="Typas M.A."/>
        </authorList>
    </citation>
    <scope>NUCLEOTIDE SEQUENCE [LARGE SCALE GENOMIC DNA]</scope>
    <source>
        <strain evidence="10">ATCC 10988 / DSM 424 / CCUG 17860 / LMG 404 / NCIMB 8938 / NRRL B-806 / ZM1</strain>
    </source>
</reference>
<dbReference type="GO" id="GO:0019243">
    <property type="term" value="P:methylglyoxal catabolic process to D-lactate via S-lactoyl-glutathione"/>
    <property type="evidence" value="ECO:0007669"/>
    <property type="project" value="UniProtKB-UniRule"/>
</dbReference>
<evidence type="ECO:0000313" key="9">
    <source>
        <dbReference type="EMBL" id="AEH62373.1"/>
    </source>
</evidence>
<feature type="binding site" evidence="7">
    <location>
        <position position="56"/>
    </location>
    <ligand>
        <name>Zn(2+)</name>
        <dbReference type="ChEBI" id="CHEBI:29105"/>
        <label>1</label>
    </ligand>
</feature>
<dbReference type="CDD" id="cd07723">
    <property type="entry name" value="hydroxyacylglutathione_hydrolase_MBL-fold"/>
    <property type="match status" value="1"/>
</dbReference>
<feature type="binding site" evidence="7">
    <location>
        <position position="114"/>
    </location>
    <ligand>
        <name>Zn(2+)</name>
        <dbReference type="ChEBI" id="CHEBI:29105"/>
        <label>1</label>
    </ligand>
</feature>
<accession>A0A0H3G106</accession>
<sequence length="241" mass="26827">MTIEIVAVPAFETNYIWLLHDKVSDKTVVVDPGQAEPVLDFIQKKGWEVTQIWNTHWHNDHTGGNEVIKAETGCDVIGPSHESHPIPAIDIKVDEGDEIGLGSLVAKVMAIPAHTLGHVAYYIPDHHVLFCGDTLFAMGCGRIFEGTAEQMWQALQRFAALPPETKVYCGHEYTQDNGHFALTVDPDNQALQKRVKEVDLLRAQGKITLPTTIALEKATNPFMRAKNPEELAKLRKAKDIF</sequence>
<dbReference type="eggNOG" id="COG0491">
    <property type="taxonomic scope" value="Bacteria"/>
</dbReference>
<evidence type="ECO:0000256" key="5">
    <source>
        <dbReference type="ARBA" id="ARBA00022801"/>
    </source>
</evidence>
<feature type="binding site" evidence="7">
    <location>
        <position position="61"/>
    </location>
    <ligand>
        <name>Zn(2+)</name>
        <dbReference type="ChEBI" id="CHEBI:29105"/>
        <label>2</label>
    </ligand>
</feature>
<comment type="catalytic activity">
    <reaction evidence="1 7">
        <text>an S-(2-hydroxyacyl)glutathione + H2O = a 2-hydroxy carboxylate + glutathione + H(+)</text>
        <dbReference type="Rhea" id="RHEA:21864"/>
        <dbReference type="ChEBI" id="CHEBI:15377"/>
        <dbReference type="ChEBI" id="CHEBI:15378"/>
        <dbReference type="ChEBI" id="CHEBI:57925"/>
        <dbReference type="ChEBI" id="CHEBI:58896"/>
        <dbReference type="ChEBI" id="CHEBI:71261"/>
        <dbReference type="EC" id="3.1.2.6"/>
    </reaction>
</comment>
<dbReference type="UniPathway" id="UPA00619">
    <property type="reaction ID" value="UER00676"/>
</dbReference>
<evidence type="ECO:0000313" key="10">
    <source>
        <dbReference type="Proteomes" id="UP000001494"/>
    </source>
</evidence>
<keyword evidence="6 7" id="KW-0862">Zinc</keyword>
<dbReference type="AlphaFoldDB" id="A0A0H3G106"/>
<evidence type="ECO:0000256" key="4">
    <source>
        <dbReference type="ARBA" id="ARBA00022723"/>
    </source>
</evidence>
<dbReference type="Proteomes" id="UP000001494">
    <property type="component" value="Chromosome"/>
</dbReference>
<dbReference type="PANTHER" id="PTHR43705">
    <property type="entry name" value="HYDROXYACYLGLUTATHIONE HYDROLASE"/>
    <property type="match status" value="1"/>
</dbReference>
<dbReference type="EMBL" id="CP002850">
    <property type="protein sequence ID" value="AEH62373.1"/>
    <property type="molecule type" value="Genomic_DNA"/>
</dbReference>
<evidence type="ECO:0000256" key="7">
    <source>
        <dbReference type="HAMAP-Rule" id="MF_01374"/>
    </source>
</evidence>
<organism evidence="9 10">
    <name type="scientific">Zymomonas mobilis subsp. mobilis (strain ATCC 10988 / DSM 424 / LMG 404 / NCIMB 8938 / NRRL B-806 / ZM1)</name>
    <dbReference type="NCBI Taxonomy" id="555217"/>
    <lineage>
        <taxon>Bacteria</taxon>
        <taxon>Pseudomonadati</taxon>
        <taxon>Pseudomonadota</taxon>
        <taxon>Alphaproteobacteria</taxon>
        <taxon>Sphingomonadales</taxon>
        <taxon>Zymomonadaceae</taxon>
        <taxon>Zymomonas</taxon>
    </lineage>
</organism>
<dbReference type="Pfam" id="PF00753">
    <property type="entry name" value="Lactamase_B"/>
    <property type="match status" value="1"/>
</dbReference>
<dbReference type="HOGENOM" id="CLU_030571_4_1_5"/>
<dbReference type="Gene3D" id="3.60.15.10">
    <property type="entry name" value="Ribonuclease Z/Hydroxyacylglutathione hydrolase-like"/>
    <property type="match status" value="1"/>
</dbReference>
<comment type="pathway">
    <text evidence="2 7">Secondary metabolite metabolism; methylglyoxal degradation; (R)-lactate from methylglyoxal: step 2/2.</text>
</comment>
<comment type="similarity">
    <text evidence="3 7">Belongs to the metallo-beta-lactamase superfamily. Glyoxalase II family.</text>
</comment>
<dbReference type="EC" id="3.1.2.6" evidence="7"/>
<keyword evidence="4 7" id="KW-0479">Metal-binding</keyword>
<dbReference type="RefSeq" id="WP_011240639.1">
    <property type="nucleotide sequence ID" value="NC_017262.1"/>
</dbReference>
<dbReference type="HAMAP" id="MF_01374">
    <property type="entry name" value="Glyoxalase_2"/>
    <property type="match status" value="1"/>
</dbReference>
<feature type="binding site" evidence="7">
    <location>
        <position position="58"/>
    </location>
    <ligand>
        <name>Zn(2+)</name>
        <dbReference type="ChEBI" id="CHEBI:29105"/>
        <label>1</label>
    </ligand>
</feature>
<dbReference type="NCBIfam" id="TIGR03413">
    <property type="entry name" value="GSH_gloB"/>
    <property type="match status" value="1"/>
</dbReference>
<comment type="function">
    <text evidence="7">Thiolesterase that catalyzes the hydrolysis of S-D-lactoyl-glutathione to form glutathione and D-lactic acid.</text>
</comment>
<dbReference type="Pfam" id="PF16123">
    <property type="entry name" value="HAGH_C"/>
    <property type="match status" value="1"/>
</dbReference>
<dbReference type="InterPro" id="IPR017782">
    <property type="entry name" value="Hydroxyacylglutathione_Hdrlase"/>
</dbReference>
<feature type="domain" description="Metallo-beta-lactamase" evidence="8">
    <location>
        <begin position="13"/>
        <end position="171"/>
    </location>
</feature>
<evidence type="ECO:0000256" key="6">
    <source>
        <dbReference type="ARBA" id="ARBA00022833"/>
    </source>
</evidence>
<dbReference type="InterPro" id="IPR035680">
    <property type="entry name" value="Clx_II_MBL"/>
</dbReference>
<proteinExistence type="inferred from homology"/>
<evidence type="ECO:0000256" key="2">
    <source>
        <dbReference type="ARBA" id="ARBA00004963"/>
    </source>
</evidence>
<feature type="binding site" evidence="7">
    <location>
        <position position="133"/>
    </location>
    <ligand>
        <name>Zn(2+)</name>
        <dbReference type="ChEBI" id="CHEBI:29105"/>
        <label>2</label>
    </ligand>
</feature>
<keyword evidence="5 7" id="KW-0378">Hydrolase</keyword>
<feature type="binding site" evidence="7">
    <location>
        <position position="133"/>
    </location>
    <ligand>
        <name>Zn(2+)</name>
        <dbReference type="ChEBI" id="CHEBI:29105"/>
        <label>1</label>
    </ligand>
</feature>
<gene>
    <name evidence="7" type="primary">gloB</name>
    <name evidence="9" type="ordered locus">Zmob_0527</name>
</gene>
<dbReference type="OrthoDB" id="9802248at2"/>
<dbReference type="InterPro" id="IPR001279">
    <property type="entry name" value="Metallo-B-lactamas"/>
</dbReference>
<dbReference type="GO" id="GO:0004416">
    <property type="term" value="F:hydroxyacylglutathione hydrolase activity"/>
    <property type="evidence" value="ECO:0007669"/>
    <property type="project" value="UniProtKB-UniRule"/>
</dbReference>
<evidence type="ECO:0000256" key="1">
    <source>
        <dbReference type="ARBA" id="ARBA00001623"/>
    </source>
</evidence>
<dbReference type="GO" id="GO:0046872">
    <property type="term" value="F:metal ion binding"/>
    <property type="evidence" value="ECO:0007669"/>
    <property type="project" value="UniProtKB-KW"/>
</dbReference>
<dbReference type="InterPro" id="IPR036866">
    <property type="entry name" value="RibonucZ/Hydroxyglut_hydro"/>
</dbReference>
<comment type="cofactor">
    <cofactor evidence="7">
        <name>Zn(2+)</name>
        <dbReference type="ChEBI" id="CHEBI:29105"/>
    </cofactor>
    <text evidence="7">Binds 2 Zn(2+) ions per subunit.</text>
</comment>
<feature type="binding site" evidence="7">
    <location>
        <position position="60"/>
    </location>
    <ligand>
        <name>Zn(2+)</name>
        <dbReference type="ChEBI" id="CHEBI:29105"/>
        <label>2</label>
    </ligand>
</feature>
<dbReference type="PANTHER" id="PTHR43705:SF1">
    <property type="entry name" value="HYDROXYACYLGLUTATHIONE HYDROLASE GLOB"/>
    <property type="match status" value="1"/>
</dbReference>
<comment type="subunit">
    <text evidence="7">Monomer.</text>
</comment>
<dbReference type="KEGG" id="zmm:Zmob_0527"/>
<dbReference type="SMART" id="SM00849">
    <property type="entry name" value="Lactamase_B"/>
    <property type="match status" value="1"/>
</dbReference>
<protein>
    <recommendedName>
        <fullName evidence="7">Hydroxyacylglutathione hydrolase</fullName>
        <ecNumber evidence="7">3.1.2.6</ecNumber>
    </recommendedName>
    <alternativeName>
        <fullName evidence="7">Glyoxalase II</fullName>
        <shortName evidence="7">Glx II</shortName>
    </alternativeName>
</protein>
<evidence type="ECO:0000259" key="8">
    <source>
        <dbReference type="SMART" id="SM00849"/>
    </source>
</evidence>
<dbReference type="InterPro" id="IPR032282">
    <property type="entry name" value="HAGH_C"/>
</dbReference>
<dbReference type="SUPFAM" id="SSF56281">
    <property type="entry name" value="Metallo-hydrolase/oxidoreductase"/>
    <property type="match status" value="1"/>
</dbReference>
<dbReference type="GeneID" id="79904073"/>
<evidence type="ECO:0000256" key="3">
    <source>
        <dbReference type="ARBA" id="ARBA00006759"/>
    </source>
</evidence>
<feature type="binding site" evidence="7">
    <location>
        <position position="171"/>
    </location>
    <ligand>
        <name>Zn(2+)</name>
        <dbReference type="ChEBI" id="CHEBI:29105"/>
        <label>2</label>
    </ligand>
</feature>